<dbReference type="EMBL" id="CM001488">
    <property type="protein sequence ID" value="EIM63789.1"/>
    <property type="molecule type" value="Genomic_DNA"/>
</dbReference>
<name>I5B2S6_9BACT</name>
<gene>
    <name evidence="1" type="ORF">DespoDRAFT_01879</name>
</gene>
<dbReference type="RefSeq" id="WP_004073082.1">
    <property type="nucleotide sequence ID" value="NZ_CM001488.1"/>
</dbReference>
<protein>
    <submittedName>
        <fullName evidence="1">Uncharacterized protein</fullName>
    </submittedName>
</protein>
<keyword evidence="2" id="KW-1185">Reference proteome</keyword>
<dbReference type="OrthoDB" id="9997962at2"/>
<sequence>MNRPKKEIIKIIEQKKAQLLQAEREAAVWNSGKYKASSNSKISKIFVEALRKEIDALHDELLENSGKVT</sequence>
<dbReference type="AlphaFoldDB" id="I5B2S6"/>
<accession>I5B2S6</accession>
<dbReference type="HOGENOM" id="CLU_2769119_0_0_7"/>
<evidence type="ECO:0000313" key="1">
    <source>
        <dbReference type="EMBL" id="EIM63789.1"/>
    </source>
</evidence>
<proteinExistence type="predicted"/>
<organism evidence="1 2">
    <name type="scientific">Desulfobacter postgatei 2ac9</name>
    <dbReference type="NCBI Taxonomy" id="879212"/>
    <lineage>
        <taxon>Bacteria</taxon>
        <taxon>Pseudomonadati</taxon>
        <taxon>Thermodesulfobacteriota</taxon>
        <taxon>Desulfobacteria</taxon>
        <taxon>Desulfobacterales</taxon>
        <taxon>Desulfobacteraceae</taxon>
        <taxon>Desulfobacter</taxon>
    </lineage>
</organism>
<reference evidence="1 2" key="1">
    <citation type="submission" date="2011-09" db="EMBL/GenBank/DDBJ databases">
        <authorList>
            <consortium name="US DOE Joint Genome Institute (JGI-PGF)"/>
            <person name="Lucas S."/>
            <person name="Han J."/>
            <person name="Lapidus A."/>
            <person name="Cheng J.-F."/>
            <person name="Goodwin L."/>
            <person name="Pitluck S."/>
            <person name="Peters L."/>
            <person name="Land M.L."/>
            <person name="Hauser L."/>
            <person name="Orellana R."/>
            <person name="Lovley D."/>
            <person name="Woyke T.J."/>
        </authorList>
    </citation>
    <scope>NUCLEOTIDE SEQUENCE [LARGE SCALE GENOMIC DNA]</scope>
    <source>
        <strain evidence="1 2">2ac9</strain>
    </source>
</reference>
<dbReference type="Proteomes" id="UP000005778">
    <property type="component" value="Chromosome"/>
</dbReference>
<evidence type="ECO:0000313" key="2">
    <source>
        <dbReference type="Proteomes" id="UP000005778"/>
    </source>
</evidence>
<reference evidence="1 2" key="2">
    <citation type="submission" date="2012-02" db="EMBL/GenBank/DDBJ databases">
        <title>Improved High-Quality Draft sequence of Desulfobacter postgatei 2ac9.</title>
        <authorList>
            <consortium name="US DOE Joint Genome Institute"/>
            <person name="Lucas S."/>
            <person name="Han J."/>
            <person name="Lapidus A."/>
            <person name="Cheng J.-F."/>
            <person name="Goodwin L."/>
            <person name="Pitluck S."/>
            <person name="Peters L."/>
            <person name="Ovchinnikova G."/>
            <person name="Held B."/>
            <person name="Detter J.C."/>
            <person name="Han C."/>
            <person name="Tapia R."/>
            <person name="Land M."/>
            <person name="Hauser L."/>
            <person name="Kyrpides N."/>
            <person name="Ivanova N."/>
            <person name="Pagani I."/>
            <person name="Orellana R."/>
            <person name="Lovley D."/>
            <person name="Woyke T."/>
        </authorList>
    </citation>
    <scope>NUCLEOTIDE SEQUENCE [LARGE SCALE GENOMIC DNA]</scope>
    <source>
        <strain evidence="1 2">2ac9</strain>
    </source>
</reference>